<keyword evidence="5 16" id="KW-0597">Phosphoprotein</keyword>
<dbReference type="GO" id="GO:0005886">
    <property type="term" value="C:plasma membrane"/>
    <property type="evidence" value="ECO:0007669"/>
    <property type="project" value="UniProtKB-SubCell"/>
</dbReference>
<dbReference type="SMART" id="SM00304">
    <property type="entry name" value="HAMP"/>
    <property type="match status" value="1"/>
</dbReference>
<evidence type="ECO:0000313" key="24">
    <source>
        <dbReference type="EMBL" id="SHN55510.1"/>
    </source>
</evidence>
<evidence type="ECO:0000256" key="7">
    <source>
        <dbReference type="ARBA" id="ARBA00022692"/>
    </source>
</evidence>
<feature type="modified residue" description="Phosphohistidine" evidence="15">
    <location>
        <position position="1030"/>
    </location>
</feature>
<dbReference type="PROSITE" id="PS50110">
    <property type="entry name" value="RESPONSE_REGULATORY"/>
    <property type="match status" value="1"/>
</dbReference>
<dbReference type="InterPro" id="IPR008207">
    <property type="entry name" value="Sig_transdc_His_kin_Hpt_dom"/>
</dbReference>
<feature type="domain" description="Histidine kinase" evidence="20">
    <location>
        <begin position="386"/>
        <end position="607"/>
    </location>
</feature>
<dbReference type="STRING" id="1121455.SAMN02745728_00681"/>
<dbReference type="PROSITE" id="PS50894">
    <property type="entry name" value="HPT"/>
    <property type="match status" value="1"/>
</dbReference>
<dbReference type="Gene3D" id="1.10.287.130">
    <property type="match status" value="1"/>
</dbReference>
<name>A0A1M7SAI2_9BACT</name>
<organism evidence="24 25">
    <name type="scientific">Desulfovibrio litoralis DSM 11393</name>
    <dbReference type="NCBI Taxonomy" id="1121455"/>
    <lineage>
        <taxon>Bacteria</taxon>
        <taxon>Pseudomonadati</taxon>
        <taxon>Thermodesulfobacteriota</taxon>
        <taxon>Desulfovibrionia</taxon>
        <taxon>Desulfovibrionales</taxon>
        <taxon>Desulfovibrionaceae</taxon>
        <taxon>Desulfovibrio</taxon>
    </lineage>
</organism>
<dbReference type="SUPFAM" id="SSF47384">
    <property type="entry name" value="Homodimeric domain of signal transducing histidine kinase"/>
    <property type="match status" value="1"/>
</dbReference>
<evidence type="ECO:0000256" key="13">
    <source>
        <dbReference type="ARBA" id="ARBA00023136"/>
    </source>
</evidence>
<evidence type="ECO:0000259" key="22">
    <source>
        <dbReference type="PROSITE" id="PS50885"/>
    </source>
</evidence>
<dbReference type="AlphaFoldDB" id="A0A1M7SAI2"/>
<keyword evidence="4" id="KW-1003">Cell membrane</keyword>
<feature type="transmembrane region" description="Helical" evidence="19">
    <location>
        <begin position="12"/>
        <end position="33"/>
    </location>
</feature>
<dbReference type="CDD" id="cd18773">
    <property type="entry name" value="PDC1_HK_sensor"/>
    <property type="match status" value="1"/>
</dbReference>
<dbReference type="InterPro" id="IPR001789">
    <property type="entry name" value="Sig_transdc_resp-reg_receiver"/>
</dbReference>
<protein>
    <recommendedName>
        <fullName evidence="3">histidine kinase</fullName>
        <ecNumber evidence="3">2.7.13.3</ecNumber>
    </recommendedName>
</protein>
<dbReference type="CDD" id="cd17546">
    <property type="entry name" value="REC_hyHK_CKI1_RcsC-like"/>
    <property type="match status" value="1"/>
</dbReference>
<feature type="coiled-coil region" evidence="17">
    <location>
        <begin position="359"/>
        <end position="386"/>
    </location>
</feature>
<dbReference type="CDD" id="cd00082">
    <property type="entry name" value="HisKA"/>
    <property type="match status" value="1"/>
</dbReference>
<dbReference type="SUPFAM" id="SSF103190">
    <property type="entry name" value="Sensory domain-like"/>
    <property type="match status" value="1"/>
</dbReference>
<evidence type="ECO:0000256" key="19">
    <source>
        <dbReference type="SAM" id="Phobius"/>
    </source>
</evidence>
<dbReference type="Gene3D" id="3.30.565.10">
    <property type="entry name" value="Histidine kinase-like ATPase, C-terminal domain"/>
    <property type="match status" value="1"/>
</dbReference>
<keyword evidence="25" id="KW-1185">Reference proteome</keyword>
<keyword evidence="8" id="KW-0547">Nucleotide-binding</keyword>
<dbReference type="Gene3D" id="1.20.120.160">
    <property type="entry name" value="HPT domain"/>
    <property type="match status" value="1"/>
</dbReference>
<evidence type="ECO:0000259" key="21">
    <source>
        <dbReference type="PROSITE" id="PS50110"/>
    </source>
</evidence>
<accession>A0A1M7SAI2</accession>
<dbReference type="FunFam" id="3.30.565.10:FF:000010">
    <property type="entry name" value="Sensor histidine kinase RcsC"/>
    <property type="match status" value="1"/>
</dbReference>
<feature type="transmembrane region" description="Helical" evidence="19">
    <location>
        <begin position="287"/>
        <end position="309"/>
    </location>
</feature>
<dbReference type="SMART" id="SM00388">
    <property type="entry name" value="HisKA"/>
    <property type="match status" value="1"/>
</dbReference>
<evidence type="ECO:0000256" key="6">
    <source>
        <dbReference type="ARBA" id="ARBA00022679"/>
    </source>
</evidence>
<keyword evidence="11 19" id="KW-1133">Transmembrane helix</keyword>
<dbReference type="Pfam" id="PF01627">
    <property type="entry name" value="Hpt"/>
    <property type="match status" value="1"/>
</dbReference>
<dbReference type="InterPro" id="IPR036641">
    <property type="entry name" value="HPT_dom_sf"/>
</dbReference>
<dbReference type="InterPro" id="IPR003594">
    <property type="entry name" value="HATPase_dom"/>
</dbReference>
<keyword evidence="12" id="KW-0902">Two-component regulatory system</keyword>
<dbReference type="SMART" id="SM00387">
    <property type="entry name" value="HATPase_c"/>
    <property type="match status" value="1"/>
</dbReference>
<keyword evidence="14" id="KW-0131">Cell cycle</keyword>
<dbReference type="InterPro" id="IPR004358">
    <property type="entry name" value="Sig_transdc_His_kin-like_C"/>
</dbReference>
<evidence type="ECO:0000256" key="17">
    <source>
        <dbReference type="SAM" id="Coils"/>
    </source>
</evidence>
<keyword evidence="7 19" id="KW-0812">Transmembrane</keyword>
<evidence type="ECO:0000256" key="5">
    <source>
        <dbReference type="ARBA" id="ARBA00022553"/>
    </source>
</evidence>
<dbReference type="PROSITE" id="PS50109">
    <property type="entry name" value="HIS_KIN"/>
    <property type="match status" value="1"/>
</dbReference>
<feature type="domain" description="HAMP" evidence="22">
    <location>
        <begin position="317"/>
        <end position="364"/>
    </location>
</feature>
<keyword evidence="10" id="KW-0067">ATP-binding</keyword>
<dbReference type="Gene3D" id="3.30.450.20">
    <property type="entry name" value="PAS domain"/>
    <property type="match status" value="1"/>
</dbReference>
<dbReference type="InterPro" id="IPR003660">
    <property type="entry name" value="HAMP_dom"/>
</dbReference>
<dbReference type="Gene3D" id="3.40.50.2300">
    <property type="match status" value="1"/>
</dbReference>
<evidence type="ECO:0000256" key="3">
    <source>
        <dbReference type="ARBA" id="ARBA00012438"/>
    </source>
</evidence>
<evidence type="ECO:0000256" key="15">
    <source>
        <dbReference type="PROSITE-ProRule" id="PRU00110"/>
    </source>
</evidence>
<dbReference type="PANTHER" id="PTHR45339">
    <property type="entry name" value="HYBRID SIGNAL TRANSDUCTION HISTIDINE KINASE J"/>
    <property type="match status" value="1"/>
</dbReference>
<sequence>MLNFFSGYISRTMYLIVFIALIPAMLIIIYSGIGLNQRIISNTTEQAINFTKNIAKEDELKLENLKTLLTTLSTQHTFDPSNIHETIATLKEVEKNNPQYKNIFFLDKNAKVAASTNNKFMGSDLSHIISQQVETKENDFFISSIIANEPDKKPIVYAYTPVFDENNQLIGFLAIGMAIGEGLEKKLQESELPEDSEILLTDSKLTVSQALKSFGIKAGERLPEKNWSWLLDLSVDDNIHKVYNPNDNNDYLVIHHPINSAQGVAPRFNILFSISEHSLGAAATTNLLHNLFFLLLATLFALAIAWILAKITFEKHIDRLVQVANAVSKGDFNARVDQDKVNGDLGRLCLGINKMLETIEHNTNALTKAKQEADNANKAKSDFLANMSHELRTPMNAIIGLSYLLLKSNLNEKQRKDIRKIYSAGNNLLTLINDLLDFSKINTGRMELENERFNLQELISGVVDINTQKAEEKGLAFTYFIDPKIPQELKGSPLKLWQILNHLFSNAVKFTEKGQIKVSCLLKEIQNEQIILKFIIQDSGMGMTNEQLEKLFTPFYQIDSSSTRRFGGTGIGLSIVKKLIEMMNGEISVTSNPNTGTTIEFYICLNLVNELNALSLYADNDIFKELGLDSNDPNLIMSRFNILFVGDDSNENKELTDIFTQLNLKTRFVRETELAMQLISEEEKNGTHFNILLVNYTETNKNIDIAKLLMNYFSNNYTPLLIFVHGKTKKHDNQTINLASLMLNPPFSPESIKENFMSLLGQNKTTQDTVDNPELIQEQAIPQDNNDEDKIASIPPLNSSKAVEILLVEDNLINQQVAGELLQDAGYTVTIANNGEEALQILNENPSDRFKLVFMDLQMPVMDGYEATSHIRAEEKFANLPIVALTAHALPAEKERCLNIGMNDHITKPIDISTLFNTLAKWISNAAHPNETQEDNLDSTPTDSDVDEPRQTTLLEYVQRKTKDQIDDDTYKALVAQGFDLDNAMKRLGNNNKLYTKLLNSFLTNQENSITELQTAFSEERFDDLERFAHTIKGLSASIGENTLAALSGVLEKSCMQNKNNSSQDQLRRIQAEIQALSFVLSLTCKTLGSLLLQSELFETDPEDSPTQTTLLDQNIQEKLLQIQDLANNYETEALNKFEQIQDELIRCGLQQFADTTKKALERFDFDSASLAISELIQAQRNS</sequence>
<dbReference type="InterPro" id="IPR011006">
    <property type="entry name" value="CheY-like_superfamily"/>
</dbReference>
<dbReference type="SUPFAM" id="SSF47226">
    <property type="entry name" value="Histidine-containing phosphotransfer domain, HPT domain"/>
    <property type="match status" value="1"/>
</dbReference>
<keyword evidence="17" id="KW-0175">Coiled coil</keyword>
<comment type="subcellular location">
    <subcellularLocation>
        <location evidence="2">Cell membrane</location>
        <topology evidence="2">Multi-pass membrane protein</topology>
    </subcellularLocation>
</comment>
<dbReference type="Pfam" id="PF02518">
    <property type="entry name" value="HATPase_c"/>
    <property type="match status" value="1"/>
</dbReference>
<dbReference type="InterPro" id="IPR036097">
    <property type="entry name" value="HisK_dim/P_sf"/>
</dbReference>
<dbReference type="PANTHER" id="PTHR45339:SF1">
    <property type="entry name" value="HYBRID SIGNAL TRANSDUCTION HISTIDINE KINASE J"/>
    <property type="match status" value="1"/>
</dbReference>
<keyword evidence="6" id="KW-0808">Transferase</keyword>
<dbReference type="Proteomes" id="UP000186469">
    <property type="component" value="Unassembled WGS sequence"/>
</dbReference>
<keyword evidence="13 19" id="KW-0472">Membrane</keyword>
<dbReference type="PROSITE" id="PS50885">
    <property type="entry name" value="HAMP"/>
    <property type="match status" value="1"/>
</dbReference>
<keyword evidence="9 24" id="KW-0418">Kinase</keyword>
<evidence type="ECO:0000256" key="16">
    <source>
        <dbReference type="PROSITE-ProRule" id="PRU00169"/>
    </source>
</evidence>
<gene>
    <name evidence="24" type="ORF">SAMN02745728_00681</name>
</gene>
<dbReference type="PRINTS" id="PR00344">
    <property type="entry name" value="BCTRLSENSOR"/>
</dbReference>
<feature type="region of interest" description="Disordered" evidence="18">
    <location>
        <begin position="929"/>
        <end position="949"/>
    </location>
</feature>
<dbReference type="InterPro" id="IPR005467">
    <property type="entry name" value="His_kinase_dom"/>
</dbReference>
<dbReference type="InterPro" id="IPR036890">
    <property type="entry name" value="HATPase_C_sf"/>
</dbReference>
<feature type="domain" description="HPt" evidence="23">
    <location>
        <begin position="991"/>
        <end position="1091"/>
    </location>
</feature>
<dbReference type="SMART" id="SM00448">
    <property type="entry name" value="REC"/>
    <property type="match status" value="1"/>
</dbReference>
<dbReference type="Pfam" id="PF00072">
    <property type="entry name" value="Response_reg"/>
    <property type="match status" value="1"/>
</dbReference>
<dbReference type="Gene3D" id="6.10.340.10">
    <property type="match status" value="1"/>
</dbReference>
<feature type="domain" description="Response regulatory" evidence="21">
    <location>
        <begin position="804"/>
        <end position="923"/>
    </location>
</feature>
<feature type="modified residue" description="4-aspartylphosphate" evidence="16">
    <location>
        <position position="856"/>
    </location>
</feature>
<dbReference type="EMBL" id="FRDI01000003">
    <property type="protein sequence ID" value="SHN55510.1"/>
    <property type="molecule type" value="Genomic_DNA"/>
</dbReference>
<dbReference type="InterPro" id="IPR029151">
    <property type="entry name" value="Sensor-like_sf"/>
</dbReference>
<dbReference type="FunFam" id="1.10.287.130:FF:000038">
    <property type="entry name" value="Sensory transduction histidine kinase"/>
    <property type="match status" value="1"/>
</dbReference>
<dbReference type="Pfam" id="PF00512">
    <property type="entry name" value="HisKA"/>
    <property type="match status" value="1"/>
</dbReference>
<dbReference type="SUPFAM" id="SSF55874">
    <property type="entry name" value="ATPase domain of HSP90 chaperone/DNA topoisomerase II/histidine kinase"/>
    <property type="match status" value="1"/>
</dbReference>
<evidence type="ECO:0000259" key="20">
    <source>
        <dbReference type="PROSITE" id="PS50109"/>
    </source>
</evidence>
<evidence type="ECO:0000313" key="25">
    <source>
        <dbReference type="Proteomes" id="UP000186469"/>
    </source>
</evidence>
<evidence type="ECO:0000256" key="14">
    <source>
        <dbReference type="ARBA" id="ARBA00023306"/>
    </source>
</evidence>
<dbReference type="Pfam" id="PF00672">
    <property type="entry name" value="HAMP"/>
    <property type="match status" value="1"/>
</dbReference>
<evidence type="ECO:0000256" key="1">
    <source>
        <dbReference type="ARBA" id="ARBA00000085"/>
    </source>
</evidence>
<dbReference type="OrthoDB" id="5468627at2"/>
<evidence type="ECO:0000256" key="11">
    <source>
        <dbReference type="ARBA" id="ARBA00022989"/>
    </source>
</evidence>
<dbReference type="RefSeq" id="WP_072696372.1">
    <property type="nucleotide sequence ID" value="NZ_FRDI01000003.1"/>
</dbReference>
<proteinExistence type="predicted"/>
<evidence type="ECO:0000256" key="10">
    <source>
        <dbReference type="ARBA" id="ARBA00022840"/>
    </source>
</evidence>
<dbReference type="GO" id="GO:0000155">
    <property type="term" value="F:phosphorelay sensor kinase activity"/>
    <property type="evidence" value="ECO:0007669"/>
    <property type="project" value="InterPro"/>
</dbReference>
<dbReference type="GO" id="GO:0005524">
    <property type="term" value="F:ATP binding"/>
    <property type="evidence" value="ECO:0007669"/>
    <property type="project" value="UniProtKB-KW"/>
</dbReference>
<reference evidence="24 25" key="1">
    <citation type="submission" date="2016-12" db="EMBL/GenBank/DDBJ databases">
        <authorList>
            <person name="Song W.-J."/>
            <person name="Kurnit D.M."/>
        </authorList>
    </citation>
    <scope>NUCLEOTIDE SEQUENCE [LARGE SCALE GENOMIC DNA]</scope>
    <source>
        <strain evidence="24 25">DSM 11393</strain>
    </source>
</reference>
<evidence type="ECO:0000256" key="4">
    <source>
        <dbReference type="ARBA" id="ARBA00022475"/>
    </source>
</evidence>
<evidence type="ECO:0000256" key="8">
    <source>
        <dbReference type="ARBA" id="ARBA00022741"/>
    </source>
</evidence>
<evidence type="ECO:0000256" key="18">
    <source>
        <dbReference type="SAM" id="MobiDB-lite"/>
    </source>
</evidence>
<dbReference type="SUPFAM" id="SSF52172">
    <property type="entry name" value="CheY-like"/>
    <property type="match status" value="1"/>
</dbReference>
<dbReference type="CDD" id="cd16922">
    <property type="entry name" value="HATPase_EvgS-ArcB-TorS-like"/>
    <property type="match status" value="1"/>
</dbReference>
<dbReference type="EC" id="2.7.13.3" evidence="3"/>
<evidence type="ECO:0000256" key="2">
    <source>
        <dbReference type="ARBA" id="ARBA00004651"/>
    </source>
</evidence>
<comment type="catalytic activity">
    <reaction evidence="1">
        <text>ATP + protein L-histidine = ADP + protein N-phospho-L-histidine.</text>
        <dbReference type="EC" id="2.7.13.3"/>
    </reaction>
</comment>
<evidence type="ECO:0000256" key="12">
    <source>
        <dbReference type="ARBA" id="ARBA00023012"/>
    </source>
</evidence>
<evidence type="ECO:0000259" key="23">
    <source>
        <dbReference type="PROSITE" id="PS50894"/>
    </source>
</evidence>
<dbReference type="InterPro" id="IPR003661">
    <property type="entry name" value="HisK_dim/P_dom"/>
</dbReference>
<dbReference type="CDD" id="cd06225">
    <property type="entry name" value="HAMP"/>
    <property type="match status" value="1"/>
</dbReference>
<evidence type="ECO:0000256" key="9">
    <source>
        <dbReference type="ARBA" id="ARBA00022777"/>
    </source>
</evidence>